<evidence type="ECO:0000256" key="1">
    <source>
        <dbReference type="ARBA" id="ARBA00022490"/>
    </source>
</evidence>
<feature type="binding site" evidence="7">
    <location>
        <begin position="127"/>
        <end position="132"/>
    </location>
    <ligand>
        <name>S-adenosyl-L-methionine</name>
        <dbReference type="ChEBI" id="CHEBI:59789"/>
    </ligand>
</feature>
<dbReference type="SUPFAM" id="SSF75217">
    <property type="entry name" value="alpha/beta knot"/>
    <property type="match status" value="1"/>
</dbReference>
<dbReference type="CDD" id="cd18081">
    <property type="entry name" value="RlmH-like"/>
    <property type="match status" value="1"/>
</dbReference>
<dbReference type="HAMAP" id="MF_00658">
    <property type="entry name" value="23SrRNA_methyltr_H"/>
    <property type="match status" value="1"/>
</dbReference>
<dbReference type="NCBIfam" id="NF000985">
    <property type="entry name" value="PRK00103.1-3"/>
    <property type="match status" value="1"/>
</dbReference>
<comment type="subcellular location">
    <subcellularLocation>
        <location evidence="7">Cytoplasm</location>
    </subcellularLocation>
</comment>
<dbReference type="InterPro" id="IPR003742">
    <property type="entry name" value="RlmH-like"/>
</dbReference>
<keyword evidence="5 7" id="KW-0949">S-adenosyl-L-methionine</keyword>
<evidence type="ECO:0000256" key="3">
    <source>
        <dbReference type="ARBA" id="ARBA00022603"/>
    </source>
</evidence>
<evidence type="ECO:0000256" key="2">
    <source>
        <dbReference type="ARBA" id="ARBA00022552"/>
    </source>
</evidence>
<comment type="function">
    <text evidence="7">Specifically methylates the pseudouridine at position 1915 (m3Psi1915) in 23S rRNA.</text>
</comment>
<name>A0A1M5R624_9FIRM</name>
<keyword evidence="2 7" id="KW-0698">rRNA processing</keyword>
<dbReference type="InterPro" id="IPR029028">
    <property type="entry name" value="Alpha/beta_knot_MTases"/>
</dbReference>
<dbReference type="STRING" id="1123382.SAMN02745221_01935"/>
<dbReference type="GO" id="GO:0070038">
    <property type="term" value="F:rRNA (pseudouridine-N3-)-methyltransferase activity"/>
    <property type="evidence" value="ECO:0007669"/>
    <property type="project" value="UniProtKB-UniRule"/>
</dbReference>
<dbReference type="RefSeq" id="WP_073093265.1">
    <property type="nucleotide sequence ID" value="NZ_FQWY01000043.1"/>
</dbReference>
<reference evidence="9" key="1">
    <citation type="submission" date="2016-11" db="EMBL/GenBank/DDBJ databases">
        <authorList>
            <person name="Varghese N."/>
            <person name="Submissions S."/>
        </authorList>
    </citation>
    <scope>NUCLEOTIDE SEQUENCE [LARGE SCALE GENOMIC DNA]</scope>
    <source>
        <strain evidence="9">DSM 11003</strain>
    </source>
</reference>
<evidence type="ECO:0000256" key="4">
    <source>
        <dbReference type="ARBA" id="ARBA00022679"/>
    </source>
</evidence>
<feature type="binding site" evidence="7">
    <location>
        <position position="108"/>
    </location>
    <ligand>
        <name>S-adenosyl-L-methionine</name>
        <dbReference type="ChEBI" id="CHEBI:59789"/>
    </ligand>
</feature>
<dbReference type="PANTHER" id="PTHR33603">
    <property type="entry name" value="METHYLTRANSFERASE"/>
    <property type="match status" value="1"/>
</dbReference>
<dbReference type="EMBL" id="FQWY01000043">
    <property type="protein sequence ID" value="SHH21263.1"/>
    <property type="molecule type" value="Genomic_DNA"/>
</dbReference>
<dbReference type="AlphaFoldDB" id="A0A1M5R624"/>
<proteinExistence type="inferred from homology"/>
<dbReference type="GO" id="GO:0005737">
    <property type="term" value="C:cytoplasm"/>
    <property type="evidence" value="ECO:0007669"/>
    <property type="project" value="UniProtKB-SubCell"/>
</dbReference>
<dbReference type="InterPro" id="IPR029026">
    <property type="entry name" value="tRNA_m1G_MTases_N"/>
</dbReference>
<keyword evidence="9" id="KW-1185">Reference proteome</keyword>
<evidence type="ECO:0000256" key="5">
    <source>
        <dbReference type="ARBA" id="ARBA00022691"/>
    </source>
</evidence>
<evidence type="ECO:0000256" key="7">
    <source>
        <dbReference type="HAMAP-Rule" id="MF_00658"/>
    </source>
</evidence>
<dbReference type="PANTHER" id="PTHR33603:SF1">
    <property type="entry name" value="RIBOSOMAL RNA LARGE SUBUNIT METHYLTRANSFERASE H"/>
    <property type="match status" value="1"/>
</dbReference>
<dbReference type="Proteomes" id="UP000242329">
    <property type="component" value="Unassembled WGS sequence"/>
</dbReference>
<accession>A0A1M5R624</accession>
<sequence length="159" mass="18180">MKYRIISVGKIKEAFYIDGIREYRKRLAPYASLELVEGLEEKISPQARKAEIARALEKEGDKILALLGDRDLLVVLDIKGQQMTSEEVAYFIEKMNLSGKSRINFVIGGANGISSRVKKRADYLWSFSPLTFPHQMAVLILTEQLYRAFKIIKGEPYHK</sequence>
<dbReference type="EC" id="2.1.1.177" evidence="7"/>
<comment type="similarity">
    <text evidence="6 7">Belongs to the RNA methyltransferase RlmH family.</text>
</comment>
<comment type="catalytic activity">
    <reaction evidence="7">
        <text>pseudouridine(1915) in 23S rRNA + S-adenosyl-L-methionine = N(3)-methylpseudouridine(1915) in 23S rRNA + S-adenosyl-L-homocysteine + H(+)</text>
        <dbReference type="Rhea" id="RHEA:42752"/>
        <dbReference type="Rhea" id="RHEA-COMP:10221"/>
        <dbReference type="Rhea" id="RHEA-COMP:10222"/>
        <dbReference type="ChEBI" id="CHEBI:15378"/>
        <dbReference type="ChEBI" id="CHEBI:57856"/>
        <dbReference type="ChEBI" id="CHEBI:59789"/>
        <dbReference type="ChEBI" id="CHEBI:65314"/>
        <dbReference type="ChEBI" id="CHEBI:74486"/>
        <dbReference type="EC" id="2.1.1.177"/>
    </reaction>
</comment>
<evidence type="ECO:0000313" key="8">
    <source>
        <dbReference type="EMBL" id="SHH21263.1"/>
    </source>
</evidence>
<comment type="subunit">
    <text evidence="7">Homodimer.</text>
</comment>
<organism evidence="8 9">
    <name type="scientific">Thermosyntropha lipolytica DSM 11003</name>
    <dbReference type="NCBI Taxonomy" id="1123382"/>
    <lineage>
        <taxon>Bacteria</taxon>
        <taxon>Bacillati</taxon>
        <taxon>Bacillota</taxon>
        <taxon>Clostridia</taxon>
        <taxon>Eubacteriales</taxon>
        <taxon>Syntrophomonadaceae</taxon>
        <taxon>Thermosyntropha</taxon>
    </lineage>
</organism>
<protein>
    <recommendedName>
        <fullName evidence="7">Ribosomal RNA large subunit methyltransferase H</fullName>
        <ecNumber evidence="7">2.1.1.177</ecNumber>
    </recommendedName>
    <alternativeName>
        <fullName evidence="7">23S rRNA (pseudouridine1915-N3)-methyltransferase</fullName>
    </alternativeName>
    <alternativeName>
        <fullName evidence="7">23S rRNA m3Psi1915 methyltransferase</fullName>
    </alternativeName>
    <alternativeName>
        <fullName evidence="7">rRNA (pseudouridine-N3-)-methyltransferase RlmH</fullName>
    </alternativeName>
</protein>
<gene>
    <name evidence="7" type="primary">rlmH</name>
    <name evidence="8" type="ORF">SAMN02745221_01935</name>
</gene>
<keyword evidence="3 7" id="KW-0489">Methyltransferase</keyword>
<evidence type="ECO:0000256" key="6">
    <source>
        <dbReference type="ARBA" id="ARBA00038303"/>
    </source>
</evidence>
<keyword evidence="1 7" id="KW-0963">Cytoplasm</keyword>
<dbReference type="OrthoDB" id="9806643at2"/>
<dbReference type="PIRSF" id="PIRSF004505">
    <property type="entry name" value="MT_bac"/>
    <property type="match status" value="1"/>
</dbReference>
<dbReference type="Pfam" id="PF02590">
    <property type="entry name" value="SPOUT_MTase"/>
    <property type="match status" value="1"/>
</dbReference>
<keyword evidence="4 7" id="KW-0808">Transferase</keyword>
<evidence type="ECO:0000313" key="9">
    <source>
        <dbReference type="Proteomes" id="UP000242329"/>
    </source>
</evidence>
<dbReference type="Gene3D" id="3.40.1280.10">
    <property type="match status" value="1"/>
</dbReference>
<dbReference type="NCBIfam" id="TIGR00246">
    <property type="entry name" value="tRNA_RlmH_YbeA"/>
    <property type="match status" value="1"/>
</dbReference>
<feature type="binding site" evidence="7">
    <location>
        <position position="76"/>
    </location>
    <ligand>
        <name>S-adenosyl-L-methionine</name>
        <dbReference type="ChEBI" id="CHEBI:59789"/>
    </ligand>
</feature>